<organism evidence="9 10">
    <name type="scientific">Metallumcola ferriviriculae</name>
    <dbReference type="NCBI Taxonomy" id="3039180"/>
    <lineage>
        <taxon>Bacteria</taxon>
        <taxon>Bacillati</taxon>
        <taxon>Bacillota</taxon>
        <taxon>Clostridia</taxon>
        <taxon>Neomoorellales</taxon>
        <taxon>Desulfitibacteraceae</taxon>
        <taxon>Metallumcola</taxon>
    </lineage>
</organism>
<dbReference type="Pfam" id="PF13187">
    <property type="entry name" value="Fer4_9"/>
    <property type="match status" value="1"/>
</dbReference>
<dbReference type="Gene3D" id="3.30.70.20">
    <property type="match status" value="1"/>
</dbReference>
<dbReference type="GO" id="GO:0051539">
    <property type="term" value="F:4 iron, 4 sulfur cluster binding"/>
    <property type="evidence" value="ECO:0007669"/>
    <property type="project" value="UniProtKB-KW"/>
</dbReference>
<dbReference type="InterPro" id="IPR017900">
    <property type="entry name" value="4Fe4S_Fe_S_CS"/>
</dbReference>
<dbReference type="AlphaFoldDB" id="A0AAU0UL37"/>
<evidence type="ECO:0000256" key="3">
    <source>
        <dbReference type="ARBA" id="ARBA00013529"/>
    </source>
</evidence>
<dbReference type="PANTHER" id="PTHR24960">
    <property type="entry name" value="PHOTOSYSTEM I IRON-SULFUR CENTER-RELATED"/>
    <property type="match status" value="1"/>
</dbReference>
<evidence type="ECO:0000256" key="7">
    <source>
        <dbReference type="ARBA" id="ARBA00023014"/>
    </source>
</evidence>
<dbReference type="RefSeq" id="WP_366923809.1">
    <property type="nucleotide sequence ID" value="NZ_CP121694.1"/>
</dbReference>
<comment type="function">
    <text evidence="2">Ferredoxins are iron-sulfur proteins that transfer electrons in a wide variety of metabolic reactions.</text>
</comment>
<dbReference type="SUPFAM" id="SSF54862">
    <property type="entry name" value="4Fe-4S ferredoxins"/>
    <property type="match status" value="1"/>
</dbReference>
<evidence type="ECO:0000256" key="1">
    <source>
        <dbReference type="ARBA" id="ARBA00001966"/>
    </source>
</evidence>
<dbReference type="EMBL" id="CP121694">
    <property type="protein sequence ID" value="WRO20932.1"/>
    <property type="molecule type" value="Genomic_DNA"/>
</dbReference>
<dbReference type="PROSITE" id="PS00198">
    <property type="entry name" value="4FE4S_FER_1"/>
    <property type="match status" value="1"/>
</dbReference>
<evidence type="ECO:0000256" key="6">
    <source>
        <dbReference type="ARBA" id="ARBA00023004"/>
    </source>
</evidence>
<evidence type="ECO:0000313" key="9">
    <source>
        <dbReference type="EMBL" id="WRO20932.1"/>
    </source>
</evidence>
<name>A0AAU0UL37_9FIRM</name>
<keyword evidence="10" id="KW-1185">Reference proteome</keyword>
<evidence type="ECO:0000256" key="4">
    <source>
        <dbReference type="ARBA" id="ARBA00022485"/>
    </source>
</evidence>
<proteinExistence type="predicted"/>
<accession>A0AAU0UL37</accession>
<evidence type="ECO:0000313" key="10">
    <source>
        <dbReference type="Proteomes" id="UP001329915"/>
    </source>
</evidence>
<evidence type="ECO:0000256" key="2">
    <source>
        <dbReference type="ARBA" id="ARBA00003532"/>
    </source>
</evidence>
<gene>
    <name evidence="9" type="ORF">MFMK1_000722</name>
</gene>
<protein>
    <recommendedName>
        <fullName evidence="3">Ferredoxin</fullName>
    </recommendedName>
</protein>
<dbReference type="Proteomes" id="UP001329915">
    <property type="component" value="Chromosome"/>
</dbReference>
<keyword evidence="6" id="KW-0408">Iron</keyword>
<reference evidence="9 10" key="1">
    <citation type="submission" date="2023-04" db="EMBL/GenBank/DDBJ databases">
        <authorList>
            <person name="Hsu D."/>
        </authorList>
    </citation>
    <scope>NUCLEOTIDE SEQUENCE [LARGE SCALE GENOMIC DNA]</scope>
    <source>
        <strain evidence="9 10">MK1</strain>
    </source>
</reference>
<feature type="domain" description="4Fe-4S ferredoxin-type" evidence="8">
    <location>
        <begin position="46"/>
        <end position="75"/>
    </location>
</feature>
<dbReference type="InterPro" id="IPR050157">
    <property type="entry name" value="PSI_iron-sulfur_center"/>
</dbReference>
<dbReference type="PANTHER" id="PTHR24960:SF79">
    <property type="entry name" value="PHOTOSYSTEM I IRON-SULFUR CENTER"/>
    <property type="match status" value="1"/>
</dbReference>
<dbReference type="PROSITE" id="PS51379">
    <property type="entry name" value="4FE4S_FER_2"/>
    <property type="match status" value="2"/>
</dbReference>
<dbReference type="InterPro" id="IPR017896">
    <property type="entry name" value="4Fe4S_Fe-S-bd"/>
</dbReference>
<evidence type="ECO:0000256" key="5">
    <source>
        <dbReference type="ARBA" id="ARBA00022723"/>
    </source>
</evidence>
<dbReference type="KEGG" id="dbc:MFMK1_000722"/>
<keyword evidence="7" id="KW-0411">Iron-sulfur</keyword>
<keyword evidence="4" id="KW-0004">4Fe-4S</keyword>
<feature type="domain" description="4Fe-4S ferredoxin-type" evidence="8">
    <location>
        <begin position="1"/>
        <end position="29"/>
    </location>
</feature>
<keyword evidence="5" id="KW-0479">Metal-binding</keyword>
<sequence length="75" mass="7549">MAYEITSDCIACGSCTVVCPNGAVDDGYGSDYTGKGNSAAEGSSMGIPHYRLTDGCDGCGDCLEVCPTGAIIVET</sequence>
<comment type="cofactor">
    <cofactor evidence="1">
        <name>[4Fe-4S] cluster</name>
        <dbReference type="ChEBI" id="CHEBI:49883"/>
    </cofactor>
</comment>
<evidence type="ECO:0000259" key="8">
    <source>
        <dbReference type="PROSITE" id="PS51379"/>
    </source>
</evidence>
<dbReference type="GO" id="GO:0046872">
    <property type="term" value="F:metal ion binding"/>
    <property type="evidence" value="ECO:0007669"/>
    <property type="project" value="UniProtKB-KW"/>
</dbReference>